<proteinExistence type="predicted"/>
<dbReference type="AlphaFoldDB" id="S4NGN9"/>
<organism evidence="1">
    <name type="scientific">Pararge aegeria</name>
    <name type="common">speckled wood butterfly</name>
    <dbReference type="NCBI Taxonomy" id="116150"/>
    <lineage>
        <taxon>Eukaryota</taxon>
        <taxon>Metazoa</taxon>
        <taxon>Ecdysozoa</taxon>
        <taxon>Arthropoda</taxon>
        <taxon>Hexapoda</taxon>
        <taxon>Insecta</taxon>
        <taxon>Pterygota</taxon>
        <taxon>Neoptera</taxon>
        <taxon>Endopterygota</taxon>
        <taxon>Lepidoptera</taxon>
        <taxon>Glossata</taxon>
        <taxon>Ditrysia</taxon>
        <taxon>Papilionoidea</taxon>
        <taxon>Nymphalidae</taxon>
        <taxon>Satyrinae</taxon>
        <taxon>Satyrini</taxon>
        <taxon>Parargina</taxon>
        <taxon>Pararge</taxon>
    </lineage>
</organism>
<evidence type="ECO:0000313" key="1">
    <source>
        <dbReference type="EMBL" id="JAA77891.1"/>
    </source>
</evidence>
<reference evidence="1" key="1">
    <citation type="journal article" date="2013" name="BMC Genomics">
        <title>Unscrambling butterfly oogenesis.</title>
        <authorList>
            <person name="Carter J.M."/>
            <person name="Baker S.C."/>
            <person name="Pink R."/>
            <person name="Carter D.R."/>
            <person name="Collins A."/>
            <person name="Tomlin J."/>
            <person name="Gibbs M."/>
            <person name="Breuker C.J."/>
        </authorList>
    </citation>
    <scope>NUCLEOTIDE SEQUENCE</scope>
    <source>
        <tissue evidence="1">Ovary</tissue>
    </source>
</reference>
<accession>S4NGN9</accession>
<protein>
    <submittedName>
        <fullName evidence="1">Uncharacterized protein</fullName>
    </submittedName>
</protein>
<reference evidence="1" key="2">
    <citation type="submission" date="2013-05" db="EMBL/GenBank/DDBJ databases">
        <authorList>
            <person name="Carter J.-M."/>
            <person name="Baker S.C."/>
            <person name="Pink R."/>
            <person name="Carter D.R.F."/>
            <person name="Collins A."/>
            <person name="Tomlin J."/>
            <person name="Gibbs M."/>
            <person name="Breuker C.J."/>
        </authorList>
    </citation>
    <scope>NUCLEOTIDE SEQUENCE</scope>
    <source>
        <tissue evidence="1">Ovary</tissue>
    </source>
</reference>
<name>S4NGN9_9NEOP</name>
<sequence>MPTEFRIIKKKKLFTFRKDKKIWATMHRSNRLASNQSWSKSPQTHFYYYSSHNKFVQKQIKKQQSVKKITQ</sequence>
<dbReference type="EMBL" id="GAIX01014669">
    <property type="protein sequence ID" value="JAA77891.1"/>
    <property type="molecule type" value="Transcribed_RNA"/>
</dbReference>